<evidence type="ECO:0000256" key="2">
    <source>
        <dbReference type="ARBA" id="ARBA00022448"/>
    </source>
</evidence>
<feature type="domain" description="TonB-dependent receptor plug" evidence="9">
    <location>
        <begin position="208"/>
        <end position="329"/>
    </location>
</feature>
<evidence type="ECO:0000256" key="8">
    <source>
        <dbReference type="SAM" id="SignalP"/>
    </source>
</evidence>
<feature type="signal peptide" evidence="8">
    <location>
        <begin position="1"/>
        <end position="17"/>
    </location>
</feature>
<comment type="similarity">
    <text evidence="7">Belongs to the TonB-dependent receptor family.</text>
</comment>
<evidence type="ECO:0000259" key="9">
    <source>
        <dbReference type="Pfam" id="PF07715"/>
    </source>
</evidence>
<keyword evidence="2 7" id="KW-0813">Transport</keyword>
<evidence type="ECO:0000256" key="7">
    <source>
        <dbReference type="PROSITE-ProRule" id="PRU01360"/>
    </source>
</evidence>
<evidence type="ECO:0000256" key="3">
    <source>
        <dbReference type="ARBA" id="ARBA00022452"/>
    </source>
</evidence>
<reference evidence="10 11" key="1">
    <citation type="submission" date="2020-08" db="EMBL/GenBank/DDBJ databases">
        <title>Genomic Encyclopedia of Type Strains, Phase IV (KMG-V): Genome sequencing to study the core and pangenomes of soil and plant-associated prokaryotes.</title>
        <authorList>
            <person name="Whitman W."/>
        </authorList>
    </citation>
    <scope>NUCLEOTIDE SEQUENCE [LARGE SCALE GENOMIC DNA]</scope>
    <source>
        <strain evidence="10 11">M2T3</strain>
    </source>
</reference>
<keyword evidence="5 7" id="KW-0472">Membrane</keyword>
<dbReference type="SUPFAM" id="SSF56935">
    <property type="entry name" value="Porins"/>
    <property type="match status" value="1"/>
</dbReference>
<evidence type="ECO:0000313" key="11">
    <source>
        <dbReference type="Proteomes" id="UP000521017"/>
    </source>
</evidence>
<keyword evidence="6 7" id="KW-0998">Cell outer membrane</keyword>
<keyword evidence="8" id="KW-0732">Signal</keyword>
<proteinExistence type="inferred from homology"/>
<dbReference type="AlphaFoldDB" id="A0A7X0J5T8"/>
<gene>
    <name evidence="10" type="ORF">HDF25_003833</name>
</gene>
<dbReference type="InterPro" id="IPR036942">
    <property type="entry name" value="Beta-barrel_TonB_sf"/>
</dbReference>
<evidence type="ECO:0000256" key="1">
    <source>
        <dbReference type="ARBA" id="ARBA00004571"/>
    </source>
</evidence>
<comment type="subcellular location">
    <subcellularLocation>
        <location evidence="1 7">Cell outer membrane</location>
        <topology evidence="1 7">Multi-pass membrane protein</topology>
    </subcellularLocation>
</comment>
<keyword evidence="4 7" id="KW-0812">Transmembrane</keyword>
<sequence>MRLIIVLFILGIMQVSAATYAQQFSLNRKNISIKEVFKQIKNQTGYDVLYQPEKLDANRIISVDFKHDNLKKVIDYCIAGKDLAFEIEDNTIVIKAKQVQANRNVIRLSTDSIIYHGTVLDEKGIPMPGATVRVKGSNKMTKTTSEGNFAIYGPKKGALEISYISYITKEFTLTGVDPGKRIVIKMTPGTNNLGEVNIVSTGYQDLPKERATGSFEVITQEQLQHSTDPDLLRRLEGITTSMNFNNQLIPTNSTSFAPSTITNLTIRGRNTLNVANNSVTQSGEVLVVIDGIPSPYSIDKINPNDVESITVLKDAAAASIWGSRAANGVIVVKTKKGAYNRPLNISFNSNVIVSDKFNLFYKKKMTTSEFIDAQVFAFNASGTSINPPNLSQAQVNYSPVATILDQEKKGNISAPDANAQIDALRGNDIRNDYTKYLLRNPVTQSYSLALDGGTEKMTYHLSGGYDNTINNTIASAGDRLALNYFTSVKVLKNLELTGDLTYNRQRTTGQAGSNIVSGFDGNTNYYPYTRIVDSQGNPIPIPYKYSTAFLNLLNSTYGNNILNLQFNPLYDIYQGYNKTDRQGVNIRLGANYQINPIFSVNVAYNLNHEYDQQIMYEGPNSFYTRNLVDIYNQGPNYQDPNFGSMPYENIIPQGGIYQPTVTTTDNQILRGQVNANKTWNGKHVLNAIAGAEITQSYTLTNANQYYGYYPNTLSTKPNIDYYNYYTWLFADAITGLPFGQVPGVPAPNFSDYRLRTYSYFSNAAYTYNNRYTLSGSIRKDVSSDFGYGENNNGTPFYSMGASWNIANEDFYHVNWLPKLQLRATFGYNGNVNNTVGPSPLITYNTAAAFFGNNNLPYASSNGVTNADLRPEKTAVLNFGLDFGLRNNRISGSLEYYDKKTTDLISGAQVDPTTGFSSATYNIASLHGWGTDLTLNSRNIQSGPFSWTSTFLFSYNRVKVSKYSGTTNLTAAQLVQGATNFTQGYDVSRLFAFRWAGLDPNTGDPRGYLNGVPTSVSNTAQGNANAAAIENQPGSTAHYLGSAVPVYYGSLRNTFSYKRLSLSANILYKLGYYFFRPSSDVVSYSALLTSNSLQGIEYEKRWQKPGDELRTNVPSLTYPASQIRDTFYALSDINVLKADHVRLQEVNLSYLFGKKSWFIKNPRIFASVTNLGVIWRANKLGLDPDINDYPKPRTYSLGLNANF</sequence>
<dbReference type="Pfam" id="PF07715">
    <property type="entry name" value="Plug"/>
    <property type="match status" value="1"/>
</dbReference>
<dbReference type="InterPro" id="IPR039426">
    <property type="entry name" value="TonB-dep_rcpt-like"/>
</dbReference>
<comment type="caution">
    <text evidence="10">The sequence shown here is derived from an EMBL/GenBank/DDBJ whole genome shotgun (WGS) entry which is preliminary data.</text>
</comment>
<dbReference type="GO" id="GO:0009279">
    <property type="term" value="C:cell outer membrane"/>
    <property type="evidence" value="ECO:0007669"/>
    <property type="project" value="UniProtKB-SubCell"/>
</dbReference>
<dbReference type="Gene3D" id="2.60.40.1120">
    <property type="entry name" value="Carboxypeptidase-like, regulatory domain"/>
    <property type="match status" value="1"/>
</dbReference>
<protein>
    <submittedName>
        <fullName evidence="10">TonB-linked SusC/RagA family outer membrane protein</fullName>
    </submittedName>
</protein>
<dbReference type="Pfam" id="PF13715">
    <property type="entry name" value="CarbopepD_reg_2"/>
    <property type="match status" value="1"/>
</dbReference>
<organism evidence="10 11">
    <name type="scientific">Pedobacter cryoconitis</name>
    <dbReference type="NCBI Taxonomy" id="188932"/>
    <lineage>
        <taxon>Bacteria</taxon>
        <taxon>Pseudomonadati</taxon>
        <taxon>Bacteroidota</taxon>
        <taxon>Sphingobacteriia</taxon>
        <taxon>Sphingobacteriales</taxon>
        <taxon>Sphingobacteriaceae</taxon>
        <taxon>Pedobacter</taxon>
    </lineage>
</organism>
<accession>A0A7X0J5T8</accession>
<dbReference type="Gene3D" id="2.170.130.10">
    <property type="entry name" value="TonB-dependent receptor, plug domain"/>
    <property type="match status" value="1"/>
</dbReference>
<dbReference type="NCBIfam" id="TIGR04056">
    <property type="entry name" value="OMP_RagA_SusC"/>
    <property type="match status" value="1"/>
</dbReference>
<dbReference type="NCBIfam" id="TIGR04057">
    <property type="entry name" value="SusC_RagA_signa"/>
    <property type="match status" value="1"/>
</dbReference>
<dbReference type="PROSITE" id="PS52016">
    <property type="entry name" value="TONB_DEPENDENT_REC_3"/>
    <property type="match status" value="1"/>
</dbReference>
<dbReference type="Gene3D" id="2.40.170.20">
    <property type="entry name" value="TonB-dependent receptor, beta-barrel domain"/>
    <property type="match status" value="1"/>
</dbReference>
<evidence type="ECO:0000313" key="10">
    <source>
        <dbReference type="EMBL" id="MBB6501658.1"/>
    </source>
</evidence>
<dbReference type="SUPFAM" id="SSF49464">
    <property type="entry name" value="Carboxypeptidase regulatory domain-like"/>
    <property type="match status" value="1"/>
</dbReference>
<name>A0A7X0J5T8_9SPHI</name>
<keyword evidence="3 7" id="KW-1134">Transmembrane beta strand</keyword>
<dbReference type="InterPro" id="IPR023997">
    <property type="entry name" value="TonB-dep_OMP_SusC/RagA_CS"/>
</dbReference>
<dbReference type="InterPro" id="IPR008969">
    <property type="entry name" value="CarboxyPept-like_regulatory"/>
</dbReference>
<dbReference type="InterPro" id="IPR012910">
    <property type="entry name" value="Plug_dom"/>
</dbReference>
<dbReference type="EMBL" id="JACHCC010000010">
    <property type="protein sequence ID" value="MBB6501658.1"/>
    <property type="molecule type" value="Genomic_DNA"/>
</dbReference>
<dbReference type="InterPro" id="IPR023996">
    <property type="entry name" value="TonB-dep_OMP_SusC/RagA"/>
</dbReference>
<evidence type="ECO:0000256" key="6">
    <source>
        <dbReference type="ARBA" id="ARBA00023237"/>
    </source>
</evidence>
<feature type="chain" id="PRO_5030697680" evidence="8">
    <location>
        <begin position="18"/>
        <end position="1202"/>
    </location>
</feature>
<evidence type="ECO:0000256" key="4">
    <source>
        <dbReference type="ARBA" id="ARBA00022692"/>
    </source>
</evidence>
<dbReference type="Proteomes" id="UP000521017">
    <property type="component" value="Unassembled WGS sequence"/>
</dbReference>
<evidence type="ECO:0000256" key="5">
    <source>
        <dbReference type="ARBA" id="ARBA00023136"/>
    </source>
</evidence>
<dbReference type="Gene3D" id="3.55.50.30">
    <property type="match status" value="1"/>
</dbReference>
<dbReference type="InterPro" id="IPR037066">
    <property type="entry name" value="Plug_dom_sf"/>
</dbReference>